<keyword evidence="2" id="KW-1185">Reference proteome</keyword>
<name>A0A2J6PGN9_9HELO</name>
<protein>
    <submittedName>
        <fullName evidence="1">Uncharacterized protein</fullName>
    </submittedName>
</protein>
<proteinExistence type="predicted"/>
<dbReference type="AlphaFoldDB" id="A0A2J6PGN9"/>
<dbReference type="Proteomes" id="UP000235672">
    <property type="component" value="Unassembled WGS sequence"/>
</dbReference>
<evidence type="ECO:0000313" key="2">
    <source>
        <dbReference type="Proteomes" id="UP000235672"/>
    </source>
</evidence>
<dbReference type="OrthoDB" id="5346581at2759"/>
<dbReference type="EMBL" id="KZ613535">
    <property type="protein sequence ID" value="PMD13163.1"/>
    <property type="molecule type" value="Genomic_DNA"/>
</dbReference>
<sequence>MVGYWAEFELFGGVVFFDRGQSVVRYACIYRPSGPCQNAFIYPGGRNKIFQLSDAQLQAFVEFGAQDSKLIAPASCPPFPFKTERWARRVAEDESTSLHIYRDTYERKPKIRTSDRAQCLRVRLEDEPVLLDVIDLMRVNGGKLPPDFPSSQDYK</sequence>
<accession>A0A2J6PGN9</accession>
<evidence type="ECO:0000313" key="1">
    <source>
        <dbReference type="EMBL" id="PMD13163.1"/>
    </source>
</evidence>
<organism evidence="1 2">
    <name type="scientific">Hyaloscypha hepaticicola</name>
    <dbReference type="NCBI Taxonomy" id="2082293"/>
    <lineage>
        <taxon>Eukaryota</taxon>
        <taxon>Fungi</taxon>
        <taxon>Dikarya</taxon>
        <taxon>Ascomycota</taxon>
        <taxon>Pezizomycotina</taxon>
        <taxon>Leotiomycetes</taxon>
        <taxon>Helotiales</taxon>
        <taxon>Hyaloscyphaceae</taxon>
        <taxon>Hyaloscypha</taxon>
    </lineage>
</organism>
<reference evidence="1 2" key="1">
    <citation type="submission" date="2016-05" db="EMBL/GenBank/DDBJ databases">
        <title>A degradative enzymes factory behind the ericoid mycorrhizal symbiosis.</title>
        <authorList>
            <consortium name="DOE Joint Genome Institute"/>
            <person name="Martino E."/>
            <person name="Morin E."/>
            <person name="Grelet G."/>
            <person name="Kuo A."/>
            <person name="Kohler A."/>
            <person name="Daghino S."/>
            <person name="Barry K."/>
            <person name="Choi C."/>
            <person name="Cichocki N."/>
            <person name="Clum A."/>
            <person name="Copeland A."/>
            <person name="Hainaut M."/>
            <person name="Haridas S."/>
            <person name="Labutti K."/>
            <person name="Lindquist E."/>
            <person name="Lipzen A."/>
            <person name="Khouja H.-R."/>
            <person name="Murat C."/>
            <person name="Ohm R."/>
            <person name="Olson A."/>
            <person name="Spatafora J."/>
            <person name="Veneault-Fourrey C."/>
            <person name="Henrissat B."/>
            <person name="Grigoriev I."/>
            <person name="Martin F."/>
            <person name="Perotto S."/>
        </authorList>
    </citation>
    <scope>NUCLEOTIDE SEQUENCE [LARGE SCALE GENOMIC DNA]</scope>
    <source>
        <strain evidence="1 2">UAMH 7357</strain>
    </source>
</reference>
<gene>
    <name evidence="1" type="ORF">NA56DRAFT_665786</name>
</gene>